<accession>A0A1Q9DE76</accession>
<feature type="signal peptide" evidence="1">
    <location>
        <begin position="1"/>
        <end position="19"/>
    </location>
</feature>
<protein>
    <submittedName>
        <fullName evidence="2">Uncharacterized protein</fullName>
    </submittedName>
</protein>
<sequence>MLVASRAVLVLQLLAGGQAGRVATDRSTGWTCCIVPRTSWTAEQILEIYKFVLYHPATPSQEEREENAKELWDAVDLGSKVAPVDMSVKAQEQWLANSRQVEAAAQLAKTFATQDRGFYKQGYWFQQQKCLAGVLIERVEDAWLQRWRCDKTKLDSAWLFVFKAEGAYSSQKIWAHVAKARSMQSEVLASNKEAQAKLAKLGDAYNAEAQKVQAKVHATAEKAVAAAAAAASVTSRMVESRCRELGCSRAQVPRAPAENNRKRYRQFYWPDASIFS</sequence>
<dbReference type="Proteomes" id="UP000186817">
    <property type="component" value="Unassembled WGS sequence"/>
</dbReference>
<evidence type="ECO:0000313" key="2">
    <source>
        <dbReference type="EMBL" id="OLP93481.1"/>
    </source>
</evidence>
<feature type="chain" id="PRO_5010382493" evidence="1">
    <location>
        <begin position="20"/>
        <end position="276"/>
    </location>
</feature>
<gene>
    <name evidence="2" type="ORF">AK812_SmicGene24598</name>
</gene>
<dbReference type="AlphaFoldDB" id="A0A1Q9DE76"/>
<dbReference type="EMBL" id="LSRX01000578">
    <property type="protein sequence ID" value="OLP93481.1"/>
    <property type="molecule type" value="Genomic_DNA"/>
</dbReference>
<organism evidence="2 3">
    <name type="scientific">Symbiodinium microadriaticum</name>
    <name type="common">Dinoflagellate</name>
    <name type="synonym">Zooxanthella microadriatica</name>
    <dbReference type="NCBI Taxonomy" id="2951"/>
    <lineage>
        <taxon>Eukaryota</taxon>
        <taxon>Sar</taxon>
        <taxon>Alveolata</taxon>
        <taxon>Dinophyceae</taxon>
        <taxon>Suessiales</taxon>
        <taxon>Symbiodiniaceae</taxon>
        <taxon>Symbiodinium</taxon>
    </lineage>
</organism>
<dbReference type="OrthoDB" id="420013at2759"/>
<evidence type="ECO:0000256" key="1">
    <source>
        <dbReference type="SAM" id="SignalP"/>
    </source>
</evidence>
<comment type="caution">
    <text evidence="2">The sequence shown here is derived from an EMBL/GenBank/DDBJ whole genome shotgun (WGS) entry which is preliminary data.</text>
</comment>
<proteinExistence type="predicted"/>
<reference evidence="2 3" key="1">
    <citation type="submission" date="2016-02" db="EMBL/GenBank/DDBJ databases">
        <title>Genome analysis of coral dinoflagellate symbionts highlights evolutionary adaptations to a symbiotic lifestyle.</title>
        <authorList>
            <person name="Aranda M."/>
            <person name="Li Y."/>
            <person name="Liew Y.J."/>
            <person name="Baumgarten S."/>
            <person name="Simakov O."/>
            <person name="Wilson M."/>
            <person name="Piel J."/>
            <person name="Ashoor H."/>
            <person name="Bougouffa S."/>
            <person name="Bajic V.B."/>
            <person name="Ryu T."/>
            <person name="Ravasi T."/>
            <person name="Bayer T."/>
            <person name="Micklem G."/>
            <person name="Kim H."/>
            <person name="Bhak J."/>
            <person name="Lajeunesse T.C."/>
            <person name="Voolstra C.R."/>
        </authorList>
    </citation>
    <scope>NUCLEOTIDE SEQUENCE [LARGE SCALE GENOMIC DNA]</scope>
    <source>
        <strain evidence="2 3">CCMP2467</strain>
    </source>
</reference>
<evidence type="ECO:0000313" key="3">
    <source>
        <dbReference type="Proteomes" id="UP000186817"/>
    </source>
</evidence>
<keyword evidence="1" id="KW-0732">Signal</keyword>
<name>A0A1Q9DE76_SYMMI</name>
<keyword evidence="3" id="KW-1185">Reference proteome</keyword>